<proteinExistence type="predicted"/>
<dbReference type="Proteomes" id="UP000247409">
    <property type="component" value="Unassembled WGS sequence"/>
</dbReference>
<sequence>MDDQQLKHSVKRAVGNALADEPGHLCMQTRCQDIVPRILATVCKEAARGKQARALCKPLLQSCQSDPTARSNCSKRCARYFEAQPLNLKQCISDCNLARCRLHPPYDTCVARHTLLHVLQCVQNGPARQTAQQCLKTRCSLQVNESASFVPHS</sequence>
<organism evidence="1 2">
    <name type="scientific">Gracilariopsis chorda</name>
    <dbReference type="NCBI Taxonomy" id="448386"/>
    <lineage>
        <taxon>Eukaryota</taxon>
        <taxon>Rhodophyta</taxon>
        <taxon>Florideophyceae</taxon>
        <taxon>Rhodymeniophycidae</taxon>
        <taxon>Gracilariales</taxon>
        <taxon>Gracilariaceae</taxon>
        <taxon>Gracilariopsis</taxon>
    </lineage>
</organism>
<reference evidence="1 2" key="1">
    <citation type="journal article" date="2018" name="Mol. Biol. Evol.">
        <title>Analysis of the draft genome of the red seaweed Gracilariopsis chorda provides insights into genome size evolution in Rhodophyta.</title>
        <authorList>
            <person name="Lee J."/>
            <person name="Yang E.C."/>
            <person name="Graf L."/>
            <person name="Yang J.H."/>
            <person name="Qiu H."/>
            <person name="Zel Zion U."/>
            <person name="Chan C.X."/>
            <person name="Stephens T.G."/>
            <person name="Weber A.P.M."/>
            <person name="Boo G.H."/>
            <person name="Boo S.M."/>
            <person name="Kim K.M."/>
            <person name="Shin Y."/>
            <person name="Jung M."/>
            <person name="Lee S.J."/>
            <person name="Yim H.S."/>
            <person name="Lee J.H."/>
            <person name="Bhattacharya D."/>
            <person name="Yoon H.S."/>
        </authorList>
    </citation>
    <scope>NUCLEOTIDE SEQUENCE [LARGE SCALE GENOMIC DNA]</scope>
    <source>
        <strain evidence="1 2">SKKU-2015</strain>
        <tissue evidence="1">Whole body</tissue>
    </source>
</reference>
<protein>
    <submittedName>
        <fullName evidence="1">Uncharacterized protein</fullName>
    </submittedName>
</protein>
<dbReference type="AlphaFoldDB" id="A0A2V3IKC2"/>
<accession>A0A2V3IKC2</accession>
<name>A0A2V3IKC2_9FLOR</name>
<comment type="caution">
    <text evidence="1">The sequence shown here is derived from an EMBL/GenBank/DDBJ whole genome shotgun (WGS) entry which is preliminary data.</text>
</comment>
<dbReference type="EMBL" id="NBIV01000158">
    <property type="protein sequence ID" value="PXF42546.1"/>
    <property type="molecule type" value="Genomic_DNA"/>
</dbReference>
<gene>
    <name evidence="1" type="ORF">BWQ96_07708</name>
</gene>
<keyword evidence="2" id="KW-1185">Reference proteome</keyword>
<evidence type="ECO:0000313" key="2">
    <source>
        <dbReference type="Proteomes" id="UP000247409"/>
    </source>
</evidence>
<evidence type="ECO:0000313" key="1">
    <source>
        <dbReference type="EMBL" id="PXF42546.1"/>
    </source>
</evidence>